<keyword evidence="2 7" id="KW-0699">rRNA-binding</keyword>
<dbReference type="InterPro" id="IPR020594">
    <property type="entry name" value="Ribosomal_bL9_bac/chp"/>
</dbReference>
<name>A0A2Z4Y7X5_SUMC1</name>
<dbReference type="GO" id="GO:0019843">
    <property type="term" value="F:rRNA binding"/>
    <property type="evidence" value="ECO:0007669"/>
    <property type="project" value="UniProtKB-UniRule"/>
</dbReference>
<keyword evidence="5 7" id="KW-0687">Ribonucleoprotein</keyword>
<dbReference type="HAMAP" id="MF_00503">
    <property type="entry name" value="Ribosomal_bL9"/>
    <property type="match status" value="1"/>
</dbReference>
<dbReference type="SUPFAM" id="SSF55653">
    <property type="entry name" value="Ribosomal protein L9 C-domain"/>
    <property type="match status" value="1"/>
</dbReference>
<dbReference type="PANTHER" id="PTHR21368">
    <property type="entry name" value="50S RIBOSOMAL PROTEIN L9"/>
    <property type="match status" value="1"/>
</dbReference>
<dbReference type="InterPro" id="IPR036791">
    <property type="entry name" value="Ribosomal_bL9_C_sf"/>
</dbReference>
<evidence type="ECO:0000256" key="1">
    <source>
        <dbReference type="ARBA" id="ARBA00010605"/>
    </source>
</evidence>
<protein>
    <recommendedName>
        <fullName evidence="6 7">Large ribosomal subunit protein bL9</fullName>
    </recommendedName>
</protein>
<sequence length="147" mass="16409">MEVILFENVKGLGFQGDRVKVSEGYFRNFLKPRGLAAEATPANIQRFEKMKQRKLELAAAKAAEAREIAKRIENLTVTIKAKAGESDRLFGSVTTQDIAEALAQAGYTIDRKHIEIEEPIKKLGVHTVTLRLHPEVVSKLKVIVERA</sequence>
<dbReference type="KEGG" id="schv:BRCON_2615"/>
<evidence type="ECO:0000259" key="8">
    <source>
        <dbReference type="PROSITE" id="PS00651"/>
    </source>
</evidence>
<evidence type="ECO:0000256" key="7">
    <source>
        <dbReference type="HAMAP-Rule" id="MF_00503"/>
    </source>
</evidence>
<evidence type="ECO:0000313" key="9">
    <source>
        <dbReference type="EMBL" id="AXA37357.1"/>
    </source>
</evidence>
<dbReference type="Gene3D" id="3.10.430.100">
    <property type="entry name" value="Ribosomal protein L9, C-terminal domain"/>
    <property type="match status" value="1"/>
</dbReference>
<dbReference type="Gene3D" id="3.40.5.10">
    <property type="entry name" value="Ribosomal protein L9, N-terminal domain"/>
    <property type="match status" value="1"/>
</dbReference>
<dbReference type="InterPro" id="IPR020069">
    <property type="entry name" value="Ribosomal_bL9_C"/>
</dbReference>
<evidence type="ECO:0000256" key="3">
    <source>
        <dbReference type="ARBA" id="ARBA00022884"/>
    </source>
</evidence>
<dbReference type="SUPFAM" id="SSF55658">
    <property type="entry name" value="L9 N-domain-like"/>
    <property type="match status" value="1"/>
</dbReference>
<organism evidence="9 10">
    <name type="scientific">Sumerlaea chitinivorans</name>
    <dbReference type="NCBI Taxonomy" id="2250252"/>
    <lineage>
        <taxon>Bacteria</taxon>
        <taxon>Candidatus Sumerlaeota</taxon>
        <taxon>Candidatus Sumerlaeia</taxon>
        <taxon>Candidatus Sumerlaeales</taxon>
        <taxon>Candidatus Sumerlaeaceae</taxon>
        <taxon>Candidatus Sumerlaea</taxon>
    </lineage>
</organism>
<keyword evidence="3 7" id="KW-0694">RNA-binding</keyword>
<comment type="function">
    <text evidence="7">Binds to the 23S rRNA.</text>
</comment>
<dbReference type="EMBL" id="CP030759">
    <property type="protein sequence ID" value="AXA37357.1"/>
    <property type="molecule type" value="Genomic_DNA"/>
</dbReference>
<dbReference type="InterPro" id="IPR036935">
    <property type="entry name" value="Ribosomal_bL9_N_sf"/>
</dbReference>
<evidence type="ECO:0000256" key="2">
    <source>
        <dbReference type="ARBA" id="ARBA00022730"/>
    </source>
</evidence>
<evidence type="ECO:0000256" key="6">
    <source>
        <dbReference type="ARBA" id="ARBA00035292"/>
    </source>
</evidence>
<dbReference type="NCBIfam" id="TIGR00158">
    <property type="entry name" value="L9"/>
    <property type="match status" value="1"/>
</dbReference>
<reference evidence="9 10" key="1">
    <citation type="submission" date="2018-05" db="EMBL/GenBank/DDBJ databases">
        <title>A metagenomic window into the 2 km-deep terrestrial subsurface aquifer revealed taxonomically and functionally diverse microbial community comprising novel uncultured bacterial lineages.</title>
        <authorList>
            <person name="Kadnikov V.V."/>
            <person name="Mardanov A.V."/>
            <person name="Beletsky A.V."/>
            <person name="Banks D."/>
            <person name="Pimenov N.V."/>
            <person name="Frank Y.A."/>
            <person name="Karnachuk O.V."/>
            <person name="Ravin N.V."/>
        </authorList>
    </citation>
    <scope>NUCLEOTIDE SEQUENCE [LARGE SCALE GENOMIC DNA]</scope>
    <source>
        <strain evidence="9">BY</strain>
    </source>
</reference>
<dbReference type="GO" id="GO:0005840">
    <property type="term" value="C:ribosome"/>
    <property type="evidence" value="ECO:0007669"/>
    <property type="project" value="UniProtKB-KW"/>
</dbReference>
<dbReference type="InterPro" id="IPR000244">
    <property type="entry name" value="Ribosomal_bL9"/>
</dbReference>
<dbReference type="PROSITE" id="PS00651">
    <property type="entry name" value="RIBOSOMAL_L9"/>
    <property type="match status" value="1"/>
</dbReference>
<dbReference type="FunFam" id="3.10.430.100:FF:000006">
    <property type="entry name" value="50S ribosomal protein L9"/>
    <property type="match status" value="1"/>
</dbReference>
<evidence type="ECO:0000256" key="4">
    <source>
        <dbReference type="ARBA" id="ARBA00022980"/>
    </source>
</evidence>
<dbReference type="GO" id="GO:1990904">
    <property type="term" value="C:ribonucleoprotein complex"/>
    <property type="evidence" value="ECO:0007669"/>
    <property type="project" value="UniProtKB-KW"/>
</dbReference>
<dbReference type="GO" id="GO:0003735">
    <property type="term" value="F:structural constituent of ribosome"/>
    <property type="evidence" value="ECO:0007669"/>
    <property type="project" value="InterPro"/>
</dbReference>
<evidence type="ECO:0000313" key="10">
    <source>
        <dbReference type="Proteomes" id="UP000262583"/>
    </source>
</evidence>
<comment type="similarity">
    <text evidence="1 7">Belongs to the bacterial ribosomal protein bL9 family.</text>
</comment>
<feature type="domain" description="Ribosomal protein L9" evidence="8">
    <location>
        <begin position="13"/>
        <end position="40"/>
    </location>
</feature>
<evidence type="ECO:0000256" key="5">
    <source>
        <dbReference type="ARBA" id="ARBA00023274"/>
    </source>
</evidence>
<dbReference type="Pfam" id="PF03948">
    <property type="entry name" value="Ribosomal_L9_C"/>
    <property type="match status" value="1"/>
</dbReference>
<gene>
    <name evidence="7" type="primary">rplI</name>
    <name evidence="9" type="ORF">BRCON_2615</name>
</gene>
<dbReference type="AlphaFoldDB" id="A0A2Z4Y7X5"/>
<dbReference type="InterPro" id="IPR020070">
    <property type="entry name" value="Ribosomal_bL9_N"/>
</dbReference>
<keyword evidence="4 7" id="KW-0689">Ribosomal protein</keyword>
<dbReference type="Pfam" id="PF01281">
    <property type="entry name" value="Ribosomal_L9_N"/>
    <property type="match status" value="1"/>
</dbReference>
<dbReference type="InterPro" id="IPR009027">
    <property type="entry name" value="Ribosomal_bL9/RNase_H1_N"/>
</dbReference>
<accession>A0A2Z4Y7X5</accession>
<dbReference type="Proteomes" id="UP000262583">
    <property type="component" value="Chromosome"/>
</dbReference>
<proteinExistence type="inferred from homology"/>
<dbReference type="GO" id="GO:0006412">
    <property type="term" value="P:translation"/>
    <property type="evidence" value="ECO:0007669"/>
    <property type="project" value="UniProtKB-UniRule"/>
</dbReference>